<accession>A0A929WZT6</accession>
<dbReference type="InterPro" id="IPR003697">
    <property type="entry name" value="Maf-like"/>
</dbReference>
<protein>
    <recommendedName>
        <fullName evidence="4">dTTP/UTP pyrophosphatase</fullName>
        <shortName evidence="4">dTTPase/UTPase</shortName>
        <ecNumber evidence="4">3.6.1.9</ecNumber>
    </recommendedName>
    <alternativeName>
        <fullName evidence="4">Nucleoside triphosphate pyrophosphatase</fullName>
    </alternativeName>
    <alternativeName>
        <fullName evidence="4">Nucleotide pyrophosphatase</fullName>
        <shortName evidence="4">Nucleotide PPase</shortName>
    </alternativeName>
</protein>
<comment type="subcellular location">
    <subcellularLocation>
        <location evidence="4">Cytoplasm</location>
    </subcellularLocation>
</comment>
<comment type="cofactor">
    <cofactor evidence="1 4">
        <name>a divalent metal cation</name>
        <dbReference type="ChEBI" id="CHEBI:60240"/>
    </cofactor>
</comment>
<dbReference type="HAMAP" id="MF_00528">
    <property type="entry name" value="Maf"/>
    <property type="match status" value="1"/>
</dbReference>
<feature type="active site" description="Proton acceptor" evidence="4">
    <location>
        <position position="77"/>
    </location>
</feature>
<evidence type="ECO:0000256" key="4">
    <source>
        <dbReference type="HAMAP-Rule" id="MF_00528"/>
    </source>
</evidence>
<dbReference type="Pfam" id="PF02545">
    <property type="entry name" value="Maf"/>
    <property type="match status" value="1"/>
</dbReference>
<keyword evidence="4" id="KW-0963">Cytoplasm</keyword>
<keyword evidence="3 4" id="KW-0546">Nucleotide metabolism</keyword>
<feature type="site" description="Important for substrate specificity" evidence="4">
    <location>
        <position position="160"/>
    </location>
</feature>
<evidence type="ECO:0000313" key="5">
    <source>
        <dbReference type="EMBL" id="MBF0970123.1"/>
    </source>
</evidence>
<dbReference type="Proteomes" id="UP000704068">
    <property type="component" value="Unassembled WGS sequence"/>
</dbReference>
<dbReference type="SUPFAM" id="SSF52972">
    <property type="entry name" value="ITPase-like"/>
    <property type="match status" value="1"/>
</dbReference>
<feature type="site" description="Important for substrate specificity" evidence="4">
    <location>
        <position position="18"/>
    </location>
</feature>
<dbReference type="EC" id="3.6.1.9" evidence="4"/>
<comment type="catalytic activity">
    <reaction evidence="4">
        <text>UTP + H2O = UMP + diphosphate + H(+)</text>
        <dbReference type="Rhea" id="RHEA:29395"/>
        <dbReference type="ChEBI" id="CHEBI:15377"/>
        <dbReference type="ChEBI" id="CHEBI:15378"/>
        <dbReference type="ChEBI" id="CHEBI:33019"/>
        <dbReference type="ChEBI" id="CHEBI:46398"/>
        <dbReference type="ChEBI" id="CHEBI:57865"/>
        <dbReference type="EC" id="3.6.1.9"/>
    </reaction>
</comment>
<dbReference type="InterPro" id="IPR029001">
    <property type="entry name" value="ITPase-like_fam"/>
</dbReference>
<comment type="function">
    <text evidence="4">Nucleoside triphosphate pyrophosphatase that hydrolyzes dTTP and UTP. May have a dual role in cell division arrest and in preventing the incorporation of modified nucleotides into cellular nucleic acids.</text>
</comment>
<evidence type="ECO:0000256" key="3">
    <source>
        <dbReference type="ARBA" id="ARBA00023080"/>
    </source>
</evidence>
<dbReference type="GO" id="GO:0009117">
    <property type="term" value="P:nucleotide metabolic process"/>
    <property type="evidence" value="ECO:0007669"/>
    <property type="project" value="UniProtKB-KW"/>
</dbReference>
<evidence type="ECO:0000256" key="2">
    <source>
        <dbReference type="ARBA" id="ARBA00022801"/>
    </source>
</evidence>
<gene>
    <name evidence="5" type="primary">maf</name>
    <name evidence="5" type="ORF">HXK21_03640</name>
</gene>
<dbReference type="PIRSF" id="PIRSF006305">
    <property type="entry name" value="Maf"/>
    <property type="match status" value="1"/>
</dbReference>
<dbReference type="RefSeq" id="WP_296089696.1">
    <property type="nucleotide sequence ID" value="NZ_CAUOSC010000005.1"/>
</dbReference>
<feature type="site" description="Important for substrate specificity" evidence="4">
    <location>
        <position position="78"/>
    </location>
</feature>
<proteinExistence type="inferred from homology"/>
<dbReference type="GO" id="GO:0047429">
    <property type="term" value="F:nucleoside triphosphate diphosphatase activity"/>
    <property type="evidence" value="ECO:0007669"/>
    <property type="project" value="UniProtKB-EC"/>
</dbReference>
<dbReference type="Gene3D" id="3.90.950.10">
    <property type="match status" value="1"/>
</dbReference>
<dbReference type="PANTHER" id="PTHR43213:SF5">
    <property type="entry name" value="BIFUNCTIONAL DTTP_UTP PYROPHOSPHATASE_METHYLTRANSFERASE PROTEIN-RELATED"/>
    <property type="match status" value="1"/>
</dbReference>
<organism evidence="5 6">
    <name type="scientific">Alloprevotella tannerae</name>
    <dbReference type="NCBI Taxonomy" id="76122"/>
    <lineage>
        <taxon>Bacteria</taxon>
        <taxon>Pseudomonadati</taxon>
        <taxon>Bacteroidota</taxon>
        <taxon>Bacteroidia</taxon>
        <taxon>Bacteroidales</taxon>
        <taxon>Prevotellaceae</taxon>
        <taxon>Alloprevotella</taxon>
    </lineage>
</organism>
<dbReference type="NCBIfam" id="TIGR00172">
    <property type="entry name" value="maf"/>
    <property type="match status" value="1"/>
</dbReference>
<dbReference type="GO" id="GO:0005737">
    <property type="term" value="C:cytoplasm"/>
    <property type="evidence" value="ECO:0007669"/>
    <property type="project" value="UniProtKB-SubCell"/>
</dbReference>
<dbReference type="PANTHER" id="PTHR43213">
    <property type="entry name" value="BIFUNCTIONAL DTTP/UTP PYROPHOSPHATASE/METHYLTRANSFERASE PROTEIN-RELATED"/>
    <property type="match status" value="1"/>
</dbReference>
<comment type="caution">
    <text evidence="4">Lacks conserved residue(s) required for the propagation of feature annotation.</text>
</comment>
<dbReference type="EMBL" id="JABZGR010000007">
    <property type="protein sequence ID" value="MBF0970123.1"/>
    <property type="molecule type" value="Genomic_DNA"/>
</dbReference>
<dbReference type="CDD" id="cd00555">
    <property type="entry name" value="Maf"/>
    <property type="match status" value="1"/>
</dbReference>
<sequence length="193" mass="21842">MLENLKRYNVILASNSPRRKELLTRLGVSFKVRTLLGIDERYPSSLRAEEIAEYISRKKAAGYRSYMANNELLICADTIVVLGNEILGKPRDVEEASATLRKLSGRTHQVITGVTVQTDLRIESFTAKSKVTFGEITDEEIDYYISNYLPLDKAGSYGIQDWIGMISVEHLEGSYFNVVGLPTHKLYQLLKTF</sequence>
<evidence type="ECO:0000256" key="1">
    <source>
        <dbReference type="ARBA" id="ARBA00001968"/>
    </source>
</evidence>
<comment type="catalytic activity">
    <reaction evidence="4">
        <text>dTTP + H2O = dTMP + diphosphate + H(+)</text>
        <dbReference type="Rhea" id="RHEA:28534"/>
        <dbReference type="ChEBI" id="CHEBI:15377"/>
        <dbReference type="ChEBI" id="CHEBI:15378"/>
        <dbReference type="ChEBI" id="CHEBI:33019"/>
        <dbReference type="ChEBI" id="CHEBI:37568"/>
        <dbReference type="ChEBI" id="CHEBI:63528"/>
        <dbReference type="EC" id="3.6.1.9"/>
    </reaction>
</comment>
<keyword evidence="2 4" id="KW-0378">Hydrolase</keyword>
<evidence type="ECO:0000313" key="6">
    <source>
        <dbReference type="Proteomes" id="UP000704068"/>
    </source>
</evidence>
<reference evidence="5" key="1">
    <citation type="submission" date="2020-04" db="EMBL/GenBank/DDBJ databases">
        <title>Deep metagenomics examines the oral microbiome during advanced dental caries in children, revealing novel taxa and co-occurrences with host molecules.</title>
        <authorList>
            <person name="Baker J.L."/>
            <person name="Morton J.T."/>
            <person name="Dinis M."/>
            <person name="Alvarez R."/>
            <person name="Tran N.C."/>
            <person name="Knight R."/>
            <person name="Edlund A."/>
        </authorList>
    </citation>
    <scope>NUCLEOTIDE SEQUENCE</scope>
    <source>
        <strain evidence="5">JCVI_34_bin.1</strain>
    </source>
</reference>
<dbReference type="AlphaFoldDB" id="A0A929WZT6"/>
<comment type="similarity">
    <text evidence="4">Belongs to the Maf family. YhdE subfamily.</text>
</comment>
<name>A0A929WZT6_9BACT</name>
<comment type="caution">
    <text evidence="5">The sequence shown here is derived from an EMBL/GenBank/DDBJ whole genome shotgun (WGS) entry which is preliminary data.</text>
</comment>